<evidence type="ECO:0000256" key="1">
    <source>
        <dbReference type="ARBA" id="ARBA00007661"/>
    </source>
</evidence>
<dbReference type="GO" id="GO:0016126">
    <property type="term" value="P:sterol biosynthetic process"/>
    <property type="evidence" value="ECO:0007669"/>
    <property type="project" value="TreeGrafter"/>
</dbReference>
<dbReference type="InterPro" id="IPR023076">
    <property type="entry name" value="HMG_CoA_Rdtase_CS"/>
</dbReference>
<reference evidence="6 7" key="2">
    <citation type="journal article" date="2010" name="Proc. Natl. Acad. Sci. U.S.A.">
        <title>Enigmatic, ultrasmall, uncultivated Archaea.</title>
        <authorList>
            <person name="Baker B.J."/>
            <person name="Comolli L.R."/>
            <person name="Dick G.J."/>
            <person name="Hauser L.J."/>
            <person name="Hyatt D."/>
            <person name="Dill B.D."/>
            <person name="Land M.L."/>
            <person name="Verberkmoes N.C."/>
            <person name="Hettich R.L."/>
            <person name="Banfield J.F."/>
        </authorList>
    </citation>
    <scope>NUCLEOTIDE SEQUENCE [LARGE SCALE GENOMIC DNA]</scope>
    <source>
        <strain evidence="6">ARMAN-2</strain>
    </source>
</reference>
<evidence type="ECO:0000256" key="2">
    <source>
        <dbReference type="ARBA" id="ARBA00012999"/>
    </source>
</evidence>
<dbReference type="InterPro" id="IPR023074">
    <property type="entry name" value="HMG_CoA_Rdtase_cat_sf"/>
</dbReference>
<dbReference type="Proteomes" id="UP000332487">
    <property type="component" value="Unassembled WGS sequence"/>
</dbReference>
<dbReference type="PROSITE" id="PS50065">
    <property type="entry name" value="HMG_COA_REDUCTASE_4"/>
    <property type="match status" value="1"/>
</dbReference>
<dbReference type="Gene3D" id="3.30.70.420">
    <property type="entry name" value="Hydroxymethylglutaryl-CoA reductase, class I/II, NAD/NADP-binding domain"/>
    <property type="match status" value="1"/>
</dbReference>
<evidence type="ECO:0000256" key="3">
    <source>
        <dbReference type="ARBA" id="ARBA00022857"/>
    </source>
</evidence>
<dbReference type="InterPro" id="IPR023282">
    <property type="entry name" value="HMG_CoA_Rdtase_N"/>
</dbReference>
<keyword evidence="4" id="KW-0560">Oxidoreductase</keyword>
<reference evidence="6 7" key="1">
    <citation type="journal article" date="2009" name="Genome Biol.">
        <title>Community-wide analysis of microbial genome sequence signatures.</title>
        <authorList>
            <person name="Dick G.J."/>
            <person name="Andersson A.F."/>
            <person name="Baker B.J."/>
            <person name="Simmons S.L."/>
            <person name="Thomas B.C."/>
            <person name="Yelton A.P."/>
            <person name="Banfield J.F."/>
        </authorList>
    </citation>
    <scope>NUCLEOTIDE SEQUENCE [LARGE SCALE GENOMIC DNA]</scope>
    <source>
        <strain evidence="6">ARMAN-2</strain>
    </source>
</reference>
<accession>C7DIJ9</accession>
<comment type="similarity">
    <text evidence="1">Belongs to the HMG-CoA reductase family.</text>
</comment>
<dbReference type="CDD" id="cd00643">
    <property type="entry name" value="HMG-CoA_reductase_classI"/>
    <property type="match status" value="1"/>
</dbReference>
<dbReference type="Pfam" id="PF00368">
    <property type="entry name" value="HMG-CoA_red"/>
    <property type="match status" value="1"/>
</dbReference>
<evidence type="ECO:0000256" key="4">
    <source>
        <dbReference type="ARBA" id="ARBA00023002"/>
    </source>
</evidence>
<protein>
    <recommendedName>
        <fullName evidence="2">hydroxymethylglutaryl-CoA reductase (NADPH)</fullName>
        <ecNumber evidence="2">1.1.1.34</ecNumber>
    </recommendedName>
</protein>
<keyword evidence="3" id="KW-0521">NADP</keyword>
<evidence type="ECO:0000313" key="7">
    <source>
        <dbReference type="Proteomes" id="UP000332487"/>
    </source>
</evidence>
<dbReference type="InterPro" id="IPR009029">
    <property type="entry name" value="HMG_CoA_Rdtase_sub-bd_dom_sf"/>
</dbReference>
<name>C7DIJ9_MICA2</name>
<dbReference type="Gene3D" id="3.90.770.10">
    <property type="entry name" value="3-hydroxy-3-methylglutaryl-coenzyme A Reductase, Chain A, domain 2"/>
    <property type="match status" value="1"/>
</dbReference>
<dbReference type="EMBL" id="GG697241">
    <property type="protein sequence ID" value="EET89773.1"/>
    <property type="molecule type" value="Genomic_DNA"/>
</dbReference>
<dbReference type="Gene3D" id="1.10.3270.10">
    <property type="entry name" value="HMGR, N-terminal domain"/>
    <property type="match status" value="1"/>
</dbReference>
<dbReference type="GO" id="GO:0004420">
    <property type="term" value="F:hydroxymethylglutaryl-CoA reductase (NADPH) activity"/>
    <property type="evidence" value="ECO:0007669"/>
    <property type="project" value="UniProtKB-EC"/>
</dbReference>
<keyword evidence="7" id="KW-1185">Reference proteome</keyword>
<dbReference type="PANTHER" id="PTHR10572">
    <property type="entry name" value="3-HYDROXY-3-METHYLGLUTARYL-COENZYME A REDUCTASE"/>
    <property type="match status" value="1"/>
</dbReference>
<dbReference type="InterPro" id="IPR009023">
    <property type="entry name" value="HMG_CoA_Rdtase_NAD(P)-bd_sf"/>
</dbReference>
<dbReference type="SUPFAM" id="SSF55035">
    <property type="entry name" value="NAD-binding domain of HMG-CoA reductase"/>
    <property type="match status" value="1"/>
</dbReference>
<evidence type="ECO:0000256" key="5">
    <source>
        <dbReference type="ARBA" id="ARBA00049903"/>
    </source>
</evidence>
<sequence length="420" mass="45038">MKQDKLDNYTSDSDIVNDLASGKRKPHDLYATLQDKSRAARILRMYLESSTGSKLEHIGSATIDYKDTLSRNAENVIGAAQVPLGYAGRLKVEGDYAKGTYPILFATTEGRLVAGASRALAATLKFGRMTTRVIRDGMARDILVRCEDLSEAAALNAFVNGAEGFKLLQDEFSKHTRHGSLSSVECYPAGRDVHLRFIATTGAAMGMNMVTIASSSAARALVSFMNESRKMHLEVLGESGNMCADKKPSYIDVLRGRGVSVIAEVRIPVERLKQAFGCDPNAMLELEKAKNHIGSELAGSNAFNAHVANTLAAMYIAYGQDPAQIVEGSQAITDVAIKSGFFYLWLYMPAIEVGTIGGGTARETQKEALGLLNLGDLGSDASRKAFAEIVAATCAANELNLLAVEASSTLAKSHSELKRG</sequence>
<dbReference type="GO" id="GO:0008299">
    <property type="term" value="P:isoprenoid biosynthetic process"/>
    <property type="evidence" value="ECO:0007669"/>
    <property type="project" value="InterPro"/>
</dbReference>
<proteinExistence type="inferred from homology"/>
<dbReference type="SUPFAM" id="SSF56542">
    <property type="entry name" value="Substrate-binding domain of HMG-CoA reductase"/>
    <property type="match status" value="1"/>
</dbReference>
<dbReference type="PRINTS" id="PR00071">
    <property type="entry name" value="HMGCOARDTASE"/>
</dbReference>
<gene>
    <name evidence="6" type="ORF">UNLARM2_0888</name>
</gene>
<dbReference type="InterPro" id="IPR004554">
    <property type="entry name" value="HMG_CoA_Rdtase_eu_arc"/>
</dbReference>
<dbReference type="PROSITE" id="PS00318">
    <property type="entry name" value="HMG_COA_REDUCTASE_2"/>
    <property type="match status" value="1"/>
</dbReference>
<dbReference type="InterPro" id="IPR002202">
    <property type="entry name" value="HMG_CoA_Rdtase"/>
</dbReference>
<evidence type="ECO:0000313" key="6">
    <source>
        <dbReference type="EMBL" id="EET89773.1"/>
    </source>
</evidence>
<dbReference type="GO" id="GO:0015936">
    <property type="term" value="P:coenzyme A metabolic process"/>
    <property type="evidence" value="ECO:0007669"/>
    <property type="project" value="InterPro"/>
</dbReference>
<dbReference type="EC" id="1.1.1.34" evidence="2"/>
<dbReference type="PANTHER" id="PTHR10572:SF24">
    <property type="entry name" value="3-HYDROXY-3-METHYLGLUTARYL-COENZYME A REDUCTASE"/>
    <property type="match status" value="1"/>
</dbReference>
<organism evidence="6 7">
    <name type="scientific">Candidatus Micrarchaeum acidiphilum ARMAN-2</name>
    <dbReference type="NCBI Taxonomy" id="425595"/>
    <lineage>
        <taxon>Archaea</taxon>
        <taxon>Candidatus Micrarchaeota</taxon>
        <taxon>Candidatus Micrarchaeia</taxon>
        <taxon>Candidatus Micrarchaeales</taxon>
        <taxon>Candidatus Micrarchaeaceae</taxon>
        <taxon>Candidatus Micrarchaeum</taxon>
    </lineage>
</organism>
<dbReference type="AlphaFoldDB" id="C7DIJ9"/>
<comment type="catalytic activity">
    <reaction evidence="5">
        <text>(R)-mevalonate + 2 NADP(+) + CoA = (3S)-3-hydroxy-3-methylglutaryl-CoA + 2 NADPH + 2 H(+)</text>
        <dbReference type="Rhea" id="RHEA:15989"/>
        <dbReference type="ChEBI" id="CHEBI:15378"/>
        <dbReference type="ChEBI" id="CHEBI:36464"/>
        <dbReference type="ChEBI" id="CHEBI:43074"/>
        <dbReference type="ChEBI" id="CHEBI:57287"/>
        <dbReference type="ChEBI" id="CHEBI:57783"/>
        <dbReference type="ChEBI" id="CHEBI:58349"/>
        <dbReference type="EC" id="1.1.1.34"/>
    </reaction>
</comment>